<name>S7RAN7_GLOTA</name>
<dbReference type="AlphaFoldDB" id="S7RAN7"/>
<accession>S7RAN7</accession>
<feature type="region of interest" description="Disordered" evidence="1">
    <location>
        <begin position="222"/>
        <end position="273"/>
    </location>
</feature>
<sequence>MYRLLKHEYKRKRKIYDHDMTRAKIVEDNLMEHLQNLESQHRSQLESAQREAESLRQQLARLTMRSRPSSPFGSNPLPPPPKPFADDVIPDLIDKGKALEAPRLSSKDPSNGEGPGYISRAGSEDWRGWYSIWQNTQESADGPRHDPPPSAIAGSNNVAANRALSVVPGAHPAQRVVPPLNVRDKSRVQDDAPALVADSSVRVVEWSAETLAAAERLAGITRTQNGTARRSGEQLPQSSRQADGRSGSSAASPDDATPTMGPTTVSRISVSDF</sequence>
<dbReference type="HOGENOM" id="CLU_1021385_0_0_1"/>
<dbReference type="EMBL" id="KB469311">
    <property type="protein sequence ID" value="EPQ51325.1"/>
    <property type="molecule type" value="Genomic_DNA"/>
</dbReference>
<protein>
    <submittedName>
        <fullName evidence="2">Uncharacterized protein</fullName>
    </submittedName>
</protein>
<evidence type="ECO:0000313" key="2">
    <source>
        <dbReference type="EMBL" id="EPQ51325.1"/>
    </source>
</evidence>
<proteinExistence type="predicted"/>
<feature type="non-terminal residue" evidence="2">
    <location>
        <position position="273"/>
    </location>
</feature>
<evidence type="ECO:0000313" key="3">
    <source>
        <dbReference type="Proteomes" id="UP000030669"/>
    </source>
</evidence>
<feature type="compositionally biased region" description="Polar residues" evidence="1">
    <location>
        <begin position="222"/>
        <end position="251"/>
    </location>
</feature>
<dbReference type="GeneID" id="19309072"/>
<dbReference type="Proteomes" id="UP000030669">
    <property type="component" value="Unassembled WGS sequence"/>
</dbReference>
<feature type="compositionally biased region" description="Polar residues" evidence="1">
    <location>
        <begin position="260"/>
        <end position="273"/>
    </location>
</feature>
<reference evidence="2 3" key="1">
    <citation type="journal article" date="2012" name="Science">
        <title>The Paleozoic origin of enzymatic lignin decomposition reconstructed from 31 fungal genomes.</title>
        <authorList>
            <person name="Floudas D."/>
            <person name="Binder M."/>
            <person name="Riley R."/>
            <person name="Barry K."/>
            <person name="Blanchette R.A."/>
            <person name="Henrissat B."/>
            <person name="Martinez A.T."/>
            <person name="Otillar R."/>
            <person name="Spatafora J.W."/>
            <person name="Yadav J.S."/>
            <person name="Aerts A."/>
            <person name="Benoit I."/>
            <person name="Boyd A."/>
            <person name="Carlson A."/>
            <person name="Copeland A."/>
            <person name="Coutinho P.M."/>
            <person name="de Vries R.P."/>
            <person name="Ferreira P."/>
            <person name="Findley K."/>
            <person name="Foster B."/>
            <person name="Gaskell J."/>
            <person name="Glotzer D."/>
            <person name="Gorecki P."/>
            <person name="Heitman J."/>
            <person name="Hesse C."/>
            <person name="Hori C."/>
            <person name="Igarashi K."/>
            <person name="Jurgens J.A."/>
            <person name="Kallen N."/>
            <person name="Kersten P."/>
            <person name="Kohler A."/>
            <person name="Kuees U."/>
            <person name="Kumar T.K.A."/>
            <person name="Kuo A."/>
            <person name="LaButti K."/>
            <person name="Larrondo L.F."/>
            <person name="Lindquist E."/>
            <person name="Ling A."/>
            <person name="Lombard V."/>
            <person name="Lucas S."/>
            <person name="Lundell T."/>
            <person name="Martin R."/>
            <person name="McLaughlin D.J."/>
            <person name="Morgenstern I."/>
            <person name="Morin E."/>
            <person name="Murat C."/>
            <person name="Nagy L.G."/>
            <person name="Nolan M."/>
            <person name="Ohm R.A."/>
            <person name="Patyshakuliyeva A."/>
            <person name="Rokas A."/>
            <person name="Ruiz-Duenas F.J."/>
            <person name="Sabat G."/>
            <person name="Salamov A."/>
            <person name="Samejima M."/>
            <person name="Schmutz J."/>
            <person name="Slot J.C."/>
            <person name="St John F."/>
            <person name="Stenlid J."/>
            <person name="Sun H."/>
            <person name="Sun S."/>
            <person name="Syed K."/>
            <person name="Tsang A."/>
            <person name="Wiebenga A."/>
            <person name="Young D."/>
            <person name="Pisabarro A."/>
            <person name="Eastwood D.C."/>
            <person name="Martin F."/>
            <person name="Cullen D."/>
            <person name="Grigoriev I.V."/>
            <person name="Hibbett D.S."/>
        </authorList>
    </citation>
    <scope>NUCLEOTIDE SEQUENCE [LARGE SCALE GENOMIC DNA]</scope>
    <source>
        <strain evidence="2 3">ATCC 11539</strain>
    </source>
</reference>
<feature type="region of interest" description="Disordered" evidence="1">
    <location>
        <begin position="64"/>
        <end position="120"/>
    </location>
</feature>
<dbReference type="RefSeq" id="XP_007870297.1">
    <property type="nucleotide sequence ID" value="XM_007872106.1"/>
</dbReference>
<gene>
    <name evidence="2" type="ORF">GLOTRDRAFT_81439</name>
</gene>
<evidence type="ECO:0000256" key="1">
    <source>
        <dbReference type="SAM" id="MobiDB-lite"/>
    </source>
</evidence>
<organism evidence="2 3">
    <name type="scientific">Gloeophyllum trabeum (strain ATCC 11539 / FP-39264 / Madison 617)</name>
    <name type="common">Brown rot fungus</name>
    <dbReference type="NCBI Taxonomy" id="670483"/>
    <lineage>
        <taxon>Eukaryota</taxon>
        <taxon>Fungi</taxon>
        <taxon>Dikarya</taxon>
        <taxon>Basidiomycota</taxon>
        <taxon>Agaricomycotina</taxon>
        <taxon>Agaricomycetes</taxon>
        <taxon>Gloeophyllales</taxon>
        <taxon>Gloeophyllaceae</taxon>
        <taxon>Gloeophyllum</taxon>
    </lineage>
</organism>
<dbReference type="KEGG" id="gtr:GLOTRDRAFT_81439"/>
<dbReference type="OrthoDB" id="10476916at2759"/>
<keyword evidence="3" id="KW-1185">Reference proteome</keyword>